<dbReference type="OrthoDB" id="9836360at2759"/>
<evidence type="ECO:0000256" key="10">
    <source>
        <dbReference type="ARBA" id="ARBA00023157"/>
    </source>
</evidence>
<dbReference type="GO" id="GO:0005615">
    <property type="term" value="C:extracellular space"/>
    <property type="evidence" value="ECO:0007669"/>
    <property type="project" value="UniProtKB-KW"/>
</dbReference>
<reference evidence="17" key="1">
    <citation type="submission" date="2025-08" db="UniProtKB">
        <authorList>
            <consortium name="RefSeq"/>
        </authorList>
    </citation>
    <scope>IDENTIFICATION</scope>
    <source>
        <tissue evidence="17">Spleen</tissue>
    </source>
</reference>
<evidence type="ECO:0000256" key="13">
    <source>
        <dbReference type="SAM" id="MobiDB-lite"/>
    </source>
</evidence>
<evidence type="ECO:0000313" key="17">
    <source>
        <dbReference type="RefSeq" id="XP_006863551.1"/>
    </source>
</evidence>
<dbReference type="PANTHER" id="PTHR14385:SF0">
    <property type="entry name" value="C-X-C MOTIF CHEMOKINE 16"/>
    <property type="match status" value="1"/>
</dbReference>
<keyword evidence="9 14" id="KW-0472">Membrane</keyword>
<evidence type="ECO:0000256" key="4">
    <source>
        <dbReference type="ARBA" id="ARBA00022500"/>
    </source>
</evidence>
<proteinExistence type="inferred from homology"/>
<comment type="similarity">
    <text evidence="2">Belongs to the intercrine alpha (chemokine CxC) family.</text>
</comment>
<name>A0A9B0WPW7_CHRAS</name>
<evidence type="ECO:0000256" key="8">
    <source>
        <dbReference type="ARBA" id="ARBA00022989"/>
    </source>
</evidence>
<dbReference type="InterPro" id="IPR048585">
    <property type="entry name" value="CXCL16_dom"/>
</dbReference>
<dbReference type="GO" id="GO:0016020">
    <property type="term" value="C:membrane"/>
    <property type="evidence" value="ECO:0007669"/>
    <property type="project" value="UniProtKB-SubCell"/>
</dbReference>
<evidence type="ECO:0000256" key="11">
    <source>
        <dbReference type="ARBA" id="ARBA00023180"/>
    </source>
</evidence>
<evidence type="ECO:0000256" key="9">
    <source>
        <dbReference type="ARBA" id="ARBA00023136"/>
    </source>
</evidence>
<sequence length="383" mass="41205">MSSGRHGAWTTTEKRKGDMPPLLFKGKYHAARSSVATLMQRPRVSARTRDCAVGSDVRPASCPLHPPCDCIPRWLQPSAVRLFQQTFLREGPSAKARRRGGRTLCPWGFPHQRGGEPDLGNTDPTSVQTVGSREREASISRLLNLSLDLVGSQGRAEAGGKSLRETSQTSRAGNRSGNPTVRPPNSTIRRDGAGLGTAVPRIPTTPASATAFARFQLPLGTVCGESNQPWVLELINCFNHKECGIMRSQAHQKHLPLPNTQASELTEQASSNIGTPAQTDLPSTLQSTQQPTFPATALALDRGLSYSSETVTPTTDHNLGAGPEAGENQKQLESSVDPPAGTSAIVPVLSLLAIVFILTAVLLYVLQKKRKQSRPHFSGKLHL</sequence>
<evidence type="ECO:0000256" key="14">
    <source>
        <dbReference type="SAM" id="Phobius"/>
    </source>
</evidence>
<keyword evidence="5" id="KW-0202">Cytokine</keyword>
<feature type="domain" description="C-X-C motif chemokine 16" evidence="15">
    <location>
        <begin position="210"/>
        <end position="256"/>
    </location>
</feature>
<dbReference type="GeneID" id="102817510"/>
<dbReference type="GO" id="GO:0005044">
    <property type="term" value="F:scavenger receptor activity"/>
    <property type="evidence" value="ECO:0007669"/>
    <property type="project" value="InterPro"/>
</dbReference>
<dbReference type="Pfam" id="PF20902">
    <property type="entry name" value="CXCL16"/>
    <property type="match status" value="1"/>
</dbReference>
<dbReference type="GO" id="GO:0006898">
    <property type="term" value="P:receptor-mediated endocytosis"/>
    <property type="evidence" value="ECO:0007669"/>
    <property type="project" value="InterPro"/>
</dbReference>
<dbReference type="GO" id="GO:0010818">
    <property type="term" value="P:T cell chemotaxis"/>
    <property type="evidence" value="ECO:0007669"/>
    <property type="project" value="TreeGrafter"/>
</dbReference>
<accession>A0A9B0WPW7</accession>
<keyword evidence="10" id="KW-1015">Disulfide bond</keyword>
<feature type="region of interest" description="Disordered" evidence="13">
    <location>
        <begin position="1"/>
        <end position="21"/>
    </location>
</feature>
<feature type="compositionally biased region" description="Polar residues" evidence="13">
    <location>
        <begin position="165"/>
        <end position="187"/>
    </location>
</feature>
<evidence type="ECO:0000313" key="16">
    <source>
        <dbReference type="Proteomes" id="UP000504623"/>
    </source>
</evidence>
<comment type="subcellular location">
    <subcellularLocation>
        <location evidence="1">Membrane</location>
        <topology evidence="1">Single-pass type I membrane protein</topology>
    </subcellularLocation>
</comment>
<keyword evidence="8 14" id="KW-1133">Transmembrane helix</keyword>
<dbReference type="GO" id="GO:0034341">
    <property type="term" value="P:response to type II interferon"/>
    <property type="evidence" value="ECO:0007669"/>
    <property type="project" value="InterPro"/>
</dbReference>
<evidence type="ECO:0000256" key="6">
    <source>
        <dbReference type="ARBA" id="ARBA00022692"/>
    </source>
</evidence>
<evidence type="ECO:0000256" key="1">
    <source>
        <dbReference type="ARBA" id="ARBA00004479"/>
    </source>
</evidence>
<feature type="region of interest" description="Disordered" evidence="13">
    <location>
        <begin position="309"/>
        <end position="337"/>
    </location>
</feature>
<keyword evidence="11" id="KW-0325">Glycoprotein</keyword>
<dbReference type="PANTHER" id="PTHR14385">
    <property type="entry name" value="CXC CHEMOKINE LIGAND"/>
    <property type="match status" value="1"/>
</dbReference>
<organism evidence="16 17">
    <name type="scientific">Chrysochloris asiatica</name>
    <name type="common">Cape golden mole</name>
    <dbReference type="NCBI Taxonomy" id="185453"/>
    <lineage>
        <taxon>Eukaryota</taxon>
        <taxon>Metazoa</taxon>
        <taxon>Chordata</taxon>
        <taxon>Craniata</taxon>
        <taxon>Vertebrata</taxon>
        <taxon>Euteleostomi</taxon>
        <taxon>Mammalia</taxon>
        <taxon>Eutheria</taxon>
        <taxon>Afrotheria</taxon>
        <taxon>Chrysochloridae</taxon>
        <taxon>Chrysochlorinae</taxon>
        <taxon>Chrysochloris</taxon>
    </lineage>
</organism>
<protein>
    <recommendedName>
        <fullName evidence="3">C-X-C motif chemokine 16</fullName>
    </recommendedName>
    <alternativeName>
        <fullName evidence="12">Transmembrane chemokine CXCL16</fullName>
    </alternativeName>
</protein>
<evidence type="ECO:0000256" key="7">
    <source>
        <dbReference type="ARBA" id="ARBA00022729"/>
    </source>
</evidence>
<dbReference type="GO" id="GO:0034612">
    <property type="term" value="P:response to tumor necrosis factor"/>
    <property type="evidence" value="ECO:0007669"/>
    <property type="project" value="InterPro"/>
</dbReference>
<dbReference type="GO" id="GO:0030335">
    <property type="term" value="P:positive regulation of cell migration"/>
    <property type="evidence" value="ECO:0007669"/>
    <property type="project" value="InterPro"/>
</dbReference>
<keyword evidence="16" id="KW-1185">Reference proteome</keyword>
<dbReference type="AlphaFoldDB" id="A0A9B0WPW7"/>
<feature type="transmembrane region" description="Helical" evidence="14">
    <location>
        <begin position="344"/>
        <end position="366"/>
    </location>
</feature>
<dbReference type="Proteomes" id="UP000504623">
    <property type="component" value="Unplaced"/>
</dbReference>
<evidence type="ECO:0000259" key="15">
    <source>
        <dbReference type="Pfam" id="PF20902"/>
    </source>
</evidence>
<dbReference type="RefSeq" id="XP_006863551.1">
    <property type="nucleotide sequence ID" value="XM_006863489.1"/>
</dbReference>
<gene>
    <name evidence="17" type="primary">LOC102817510</name>
</gene>
<evidence type="ECO:0000256" key="3">
    <source>
        <dbReference type="ARBA" id="ARBA00017995"/>
    </source>
</evidence>
<evidence type="ECO:0000256" key="12">
    <source>
        <dbReference type="ARBA" id="ARBA00032815"/>
    </source>
</evidence>
<evidence type="ECO:0000256" key="2">
    <source>
        <dbReference type="ARBA" id="ARBA00010665"/>
    </source>
</evidence>
<evidence type="ECO:0000256" key="5">
    <source>
        <dbReference type="ARBA" id="ARBA00022514"/>
    </source>
</evidence>
<dbReference type="GO" id="GO:0030307">
    <property type="term" value="P:positive regulation of cell growth"/>
    <property type="evidence" value="ECO:0007669"/>
    <property type="project" value="InterPro"/>
</dbReference>
<feature type="region of interest" description="Disordered" evidence="13">
    <location>
        <begin position="154"/>
        <end position="197"/>
    </location>
</feature>
<keyword evidence="4" id="KW-0145">Chemotaxis</keyword>
<keyword evidence="7" id="KW-0732">Signal</keyword>
<keyword evidence="6 14" id="KW-0812">Transmembrane</keyword>
<dbReference type="GO" id="GO:0005041">
    <property type="term" value="F:low-density lipoprotein particle receptor activity"/>
    <property type="evidence" value="ECO:0007669"/>
    <property type="project" value="InterPro"/>
</dbReference>
<dbReference type="GO" id="GO:0008009">
    <property type="term" value="F:chemokine activity"/>
    <property type="evidence" value="ECO:0007669"/>
    <property type="project" value="InterPro"/>
</dbReference>
<dbReference type="InterPro" id="IPR026296">
    <property type="entry name" value="CXCL16"/>
</dbReference>